<dbReference type="SUPFAM" id="SSF55031">
    <property type="entry name" value="Bacterial exopeptidase dimerisation domain"/>
    <property type="match status" value="1"/>
</dbReference>
<dbReference type="GO" id="GO:0006526">
    <property type="term" value="P:L-arginine biosynthetic process"/>
    <property type="evidence" value="ECO:0007669"/>
    <property type="project" value="TreeGrafter"/>
</dbReference>
<dbReference type="InterPro" id="IPR002933">
    <property type="entry name" value="Peptidase_M20"/>
</dbReference>
<dbReference type="GO" id="GO:0008777">
    <property type="term" value="F:acetylornithine deacetylase activity"/>
    <property type="evidence" value="ECO:0007669"/>
    <property type="project" value="TreeGrafter"/>
</dbReference>
<protein>
    <submittedName>
        <fullName evidence="4">Succinyl-diaminopimelate desuccinylase</fullName>
    </submittedName>
</protein>
<dbReference type="InterPro" id="IPR036264">
    <property type="entry name" value="Bact_exopeptidase_dim_dom"/>
</dbReference>
<dbReference type="PANTHER" id="PTHR43808:SF31">
    <property type="entry name" value="N-ACETYL-L-CITRULLINE DEACETYLASE"/>
    <property type="match status" value="1"/>
</dbReference>
<evidence type="ECO:0000259" key="3">
    <source>
        <dbReference type="Pfam" id="PF07687"/>
    </source>
</evidence>
<dbReference type="InterPro" id="IPR050072">
    <property type="entry name" value="Peptidase_M20A"/>
</dbReference>
<evidence type="ECO:0000313" key="4">
    <source>
        <dbReference type="EMBL" id="TDO42619.1"/>
    </source>
</evidence>
<keyword evidence="1" id="KW-0479">Metal-binding</keyword>
<dbReference type="AlphaFoldDB" id="A0A4R6K0M3"/>
<dbReference type="PANTHER" id="PTHR43808">
    <property type="entry name" value="ACETYLORNITHINE DEACETYLASE"/>
    <property type="match status" value="1"/>
</dbReference>
<dbReference type="SUPFAM" id="SSF53187">
    <property type="entry name" value="Zn-dependent exopeptidases"/>
    <property type="match status" value="1"/>
</dbReference>
<keyword evidence="5" id="KW-1185">Reference proteome</keyword>
<evidence type="ECO:0000256" key="1">
    <source>
        <dbReference type="ARBA" id="ARBA00022723"/>
    </source>
</evidence>
<keyword evidence="2" id="KW-0378">Hydrolase</keyword>
<sequence>MDHGVDLRRLVGRACDLIAMPSTSERPDELRRALEFVLDEVGPRFAVRRFLSNGKPSALVHRPGDEHFRVVLNAHLDVVPALPEQFVPRVEGDRLYGRGAQDMKVAALVMADVFRRLAPTLDVPVALQLVTDEEVGGADGTAHQIAQGVRADFVVIGEQSGLRVVNESRGLAHVRLTAKGRAAHAAYPWLGENALVRVVEAINALLRRYPVPDTEVWRTTVNVARVDTPNAAVNQVPDAASAWLDIRFPAGDDDWRSAERIEARLGELTGVTAQVEALGHPHHADPRSVEVKLLRQAARDAGFAGTLLAKHGAADGRHYTAAGVDAVIFGPGGDGQHGASEYADLTTLIPYGKALGLFLRSLSPRWPAGASGPDGPARPG</sequence>
<dbReference type="Pfam" id="PF07687">
    <property type="entry name" value="M20_dimer"/>
    <property type="match status" value="1"/>
</dbReference>
<feature type="domain" description="Peptidase M20 dimerisation" evidence="3">
    <location>
        <begin position="167"/>
        <end position="268"/>
    </location>
</feature>
<organism evidence="4 5">
    <name type="scientific">Paractinoplanes brasiliensis</name>
    <dbReference type="NCBI Taxonomy" id="52695"/>
    <lineage>
        <taxon>Bacteria</taxon>
        <taxon>Bacillati</taxon>
        <taxon>Actinomycetota</taxon>
        <taxon>Actinomycetes</taxon>
        <taxon>Micromonosporales</taxon>
        <taxon>Micromonosporaceae</taxon>
        <taxon>Paractinoplanes</taxon>
    </lineage>
</organism>
<dbReference type="RefSeq" id="WP_239080524.1">
    <property type="nucleotide sequence ID" value="NZ_BOMD01000085.1"/>
</dbReference>
<gene>
    <name evidence="4" type="ORF">C8E87_6394</name>
</gene>
<evidence type="ECO:0000313" key="5">
    <source>
        <dbReference type="Proteomes" id="UP000294901"/>
    </source>
</evidence>
<dbReference type="Gene3D" id="3.30.70.360">
    <property type="match status" value="1"/>
</dbReference>
<dbReference type="Proteomes" id="UP000294901">
    <property type="component" value="Unassembled WGS sequence"/>
</dbReference>
<dbReference type="Gene3D" id="3.40.630.10">
    <property type="entry name" value="Zn peptidases"/>
    <property type="match status" value="1"/>
</dbReference>
<name>A0A4R6K0M3_9ACTN</name>
<accession>A0A4R6K0M3</accession>
<proteinExistence type="predicted"/>
<evidence type="ECO:0000256" key="2">
    <source>
        <dbReference type="ARBA" id="ARBA00022801"/>
    </source>
</evidence>
<dbReference type="Pfam" id="PF01546">
    <property type="entry name" value="Peptidase_M20"/>
    <property type="match status" value="1"/>
</dbReference>
<dbReference type="GO" id="GO:0046872">
    <property type="term" value="F:metal ion binding"/>
    <property type="evidence" value="ECO:0007669"/>
    <property type="project" value="UniProtKB-KW"/>
</dbReference>
<comment type="caution">
    <text evidence="4">The sequence shown here is derived from an EMBL/GenBank/DDBJ whole genome shotgun (WGS) entry which is preliminary data.</text>
</comment>
<dbReference type="InterPro" id="IPR011650">
    <property type="entry name" value="Peptidase_M20_dimer"/>
</dbReference>
<reference evidence="4 5" key="1">
    <citation type="submission" date="2019-03" db="EMBL/GenBank/DDBJ databases">
        <title>Sequencing the genomes of 1000 actinobacteria strains.</title>
        <authorList>
            <person name="Klenk H.-P."/>
        </authorList>
    </citation>
    <scope>NUCLEOTIDE SEQUENCE [LARGE SCALE GENOMIC DNA]</scope>
    <source>
        <strain evidence="4 5">DSM 43805</strain>
    </source>
</reference>
<dbReference type="EMBL" id="SNWR01000001">
    <property type="protein sequence ID" value="TDO42619.1"/>
    <property type="molecule type" value="Genomic_DNA"/>
</dbReference>